<evidence type="ECO:0000256" key="8">
    <source>
        <dbReference type="ARBA" id="ARBA00047288"/>
    </source>
</evidence>
<evidence type="ECO:0000256" key="3">
    <source>
        <dbReference type="ARBA" id="ARBA00022723"/>
    </source>
</evidence>
<dbReference type="Pfam" id="PF01884">
    <property type="entry name" value="PcrB"/>
    <property type="match status" value="1"/>
</dbReference>
<dbReference type="Proteomes" id="UP000251545">
    <property type="component" value="Unassembled WGS sequence"/>
</dbReference>
<dbReference type="GO" id="GO:0047294">
    <property type="term" value="F:phosphoglycerol geranylgeranyltransferase activity"/>
    <property type="evidence" value="ECO:0007669"/>
    <property type="project" value="UniProtKB-UniRule"/>
</dbReference>
<keyword evidence="3 9" id="KW-0479">Metal-binding</keyword>
<keyword evidence="1 9" id="KW-0444">Lipid biosynthesis</keyword>
<organism evidence="10 11">
    <name type="scientific">Jejuia pallidilutea</name>
    <dbReference type="NCBI Taxonomy" id="504487"/>
    <lineage>
        <taxon>Bacteria</taxon>
        <taxon>Pseudomonadati</taxon>
        <taxon>Bacteroidota</taxon>
        <taxon>Flavobacteriia</taxon>
        <taxon>Flavobacteriales</taxon>
        <taxon>Flavobacteriaceae</taxon>
        <taxon>Jejuia</taxon>
    </lineage>
</organism>
<keyword evidence="7 9" id="KW-1208">Phospholipid metabolism</keyword>
<dbReference type="RefSeq" id="WP_105472631.1">
    <property type="nucleotide sequence ID" value="NZ_PVEO01000001.1"/>
</dbReference>
<dbReference type="NCBIfam" id="TIGR01768">
    <property type="entry name" value="GGGP-family"/>
    <property type="match status" value="1"/>
</dbReference>
<feature type="binding site" evidence="9">
    <location>
        <begin position="225"/>
        <end position="226"/>
    </location>
    <ligand>
        <name>sn-glycerol 1-phosphate</name>
        <dbReference type="ChEBI" id="CHEBI:57685"/>
    </ligand>
</feature>
<comment type="cofactor">
    <cofactor evidence="9">
        <name>Mg(2+)</name>
        <dbReference type="ChEBI" id="CHEBI:18420"/>
    </cofactor>
</comment>
<feature type="binding site" evidence="9">
    <location>
        <position position="23"/>
    </location>
    <ligand>
        <name>Mg(2+)</name>
        <dbReference type="ChEBI" id="CHEBI:18420"/>
    </ligand>
</feature>
<proteinExistence type="inferred from homology"/>
<dbReference type="NCBIfam" id="TIGR01769">
    <property type="entry name" value="GGGP"/>
    <property type="match status" value="1"/>
</dbReference>
<dbReference type="AlphaFoldDB" id="A0A362X450"/>
<evidence type="ECO:0000256" key="5">
    <source>
        <dbReference type="ARBA" id="ARBA00023098"/>
    </source>
</evidence>
<comment type="caution">
    <text evidence="10">The sequence shown here is derived from an EMBL/GenBank/DDBJ whole genome shotgun (WGS) entry which is preliminary data.</text>
</comment>
<dbReference type="EC" id="2.5.1.41" evidence="9"/>
<feature type="binding site" evidence="9">
    <location>
        <position position="52"/>
    </location>
    <ligand>
        <name>Mg(2+)</name>
        <dbReference type="ChEBI" id="CHEBI:18420"/>
    </ligand>
</feature>
<sequence length="240" mass="26022">MIIYKNILKAIANGEKLFAVLIDPDKFKLGNTKSFIKKINTSIATHIFVGGSTVDKHSTEILVAEIKKYTNLPIVLFPGDVTQITNRADALLFLSLISGKNPEYLIGKHINAVSKLRGTHLEVIPTGYILIDSEVKTAVSRVTGTSAMSRNNIQLIIDTAKAGELLGMKLMYLEAGSGAKMPLTQQIIASVKNELNIPLIVGGGIRSIVEIENAYKAGADIVVVGTAFEEDEGLFEELRK</sequence>
<dbReference type="GO" id="GO:0000287">
    <property type="term" value="F:magnesium ion binding"/>
    <property type="evidence" value="ECO:0007669"/>
    <property type="project" value="UniProtKB-UniRule"/>
</dbReference>
<keyword evidence="2 9" id="KW-0808">Transferase</keyword>
<gene>
    <name evidence="10" type="ORF">CLV33_101593</name>
</gene>
<evidence type="ECO:0000256" key="4">
    <source>
        <dbReference type="ARBA" id="ARBA00022842"/>
    </source>
</evidence>
<comment type="similarity">
    <text evidence="9">Belongs to the GGGP/HepGP synthase family. Group II subfamily.</text>
</comment>
<comment type="catalytic activity">
    <reaction evidence="8 9">
        <text>sn-glycerol 1-phosphate + (2E,6E,10E)-geranylgeranyl diphosphate = sn-3-O-(geranylgeranyl)glycerol 1-phosphate + diphosphate</text>
        <dbReference type="Rhea" id="RHEA:23404"/>
        <dbReference type="ChEBI" id="CHEBI:33019"/>
        <dbReference type="ChEBI" id="CHEBI:57677"/>
        <dbReference type="ChEBI" id="CHEBI:57685"/>
        <dbReference type="ChEBI" id="CHEBI:58756"/>
        <dbReference type="EC" id="2.5.1.41"/>
    </reaction>
</comment>
<dbReference type="InterPro" id="IPR038597">
    <property type="entry name" value="GGGP/HepGP_synthase_sf"/>
</dbReference>
<dbReference type="InterPro" id="IPR039074">
    <property type="entry name" value="GGGP/HepGP_synthase_I"/>
</dbReference>
<dbReference type="GO" id="GO:0005737">
    <property type="term" value="C:cytoplasm"/>
    <property type="evidence" value="ECO:0007669"/>
    <property type="project" value="InterPro"/>
</dbReference>
<keyword evidence="5 9" id="KW-0443">Lipid metabolism</keyword>
<dbReference type="PANTHER" id="PTHR40029">
    <property type="match status" value="1"/>
</dbReference>
<feature type="binding site" evidence="9">
    <location>
        <begin position="203"/>
        <end position="204"/>
    </location>
    <ligand>
        <name>sn-glycerol 1-phosphate</name>
        <dbReference type="ChEBI" id="CHEBI:57685"/>
    </ligand>
</feature>
<dbReference type="GO" id="GO:0046474">
    <property type="term" value="P:glycerophospholipid biosynthetic process"/>
    <property type="evidence" value="ECO:0007669"/>
    <property type="project" value="UniProtKB-UniRule"/>
</dbReference>
<dbReference type="NCBIfam" id="NF003198">
    <property type="entry name" value="PRK04169.1-2"/>
    <property type="match status" value="1"/>
</dbReference>
<evidence type="ECO:0000313" key="10">
    <source>
        <dbReference type="EMBL" id="PQV51665.1"/>
    </source>
</evidence>
<evidence type="ECO:0000256" key="1">
    <source>
        <dbReference type="ARBA" id="ARBA00022516"/>
    </source>
</evidence>
<dbReference type="EMBL" id="PVEO01000001">
    <property type="protein sequence ID" value="PQV51665.1"/>
    <property type="molecule type" value="Genomic_DNA"/>
</dbReference>
<keyword evidence="6 9" id="KW-0594">Phospholipid biosynthesis</keyword>
<evidence type="ECO:0000256" key="2">
    <source>
        <dbReference type="ARBA" id="ARBA00022679"/>
    </source>
</evidence>
<dbReference type="InterPro" id="IPR008205">
    <property type="entry name" value="GGGP_HepGP_synthase"/>
</dbReference>
<comment type="caution">
    <text evidence="9">Lacks conserved residue(s) required for the propagation of feature annotation.</text>
</comment>
<dbReference type="HAMAP" id="MF_00112">
    <property type="entry name" value="GGGP_HepGP_synthase"/>
    <property type="match status" value="1"/>
</dbReference>
<evidence type="ECO:0000313" key="11">
    <source>
        <dbReference type="Proteomes" id="UP000251545"/>
    </source>
</evidence>
<name>A0A362X450_9FLAO</name>
<feature type="binding site" evidence="9">
    <location>
        <begin position="172"/>
        <end position="178"/>
    </location>
    <ligand>
        <name>sn-glycerol 1-phosphate</name>
        <dbReference type="ChEBI" id="CHEBI:57685"/>
    </ligand>
</feature>
<dbReference type="InterPro" id="IPR010946">
    <property type="entry name" value="GGGP_synth"/>
</dbReference>
<evidence type="ECO:0000256" key="7">
    <source>
        <dbReference type="ARBA" id="ARBA00023264"/>
    </source>
</evidence>
<protein>
    <recommendedName>
        <fullName evidence="9">Geranylgeranylglyceryl phosphate synthase</fullName>
        <shortName evidence="9">GGGP synthase</shortName>
        <shortName evidence="9">GGGPS</shortName>
        <ecNumber evidence="9">2.5.1.41</ecNumber>
    </recommendedName>
    <alternativeName>
        <fullName evidence="9">(S)-3-O-geranylgeranylglyceryl phosphate synthase</fullName>
    </alternativeName>
    <alternativeName>
        <fullName evidence="9">Phosphoglycerol geranylgeranyltransferase</fullName>
    </alternativeName>
</protein>
<dbReference type="Gene3D" id="3.20.20.390">
    <property type="entry name" value="FMN-linked oxidoreductases"/>
    <property type="match status" value="1"/>
</dbReference>
<accession>A0A362X450</accession>
<evidence type="ECO:0000256" key="6">
    <source>
        <dbReference type="ARBA" id="ARBA00023209"/>
    </source>
</evidence>
<keyword evidence="4 9" id="KW-0460">Magnesium</keyword>
<dbReference type="SUPFAM" id="SSF51395">
    <property type="entry name" value="FMN-linked oxidoreductases"/>
    <property type="match status" value="1"/>
</dbReference>
<comment type="function">
    <text evidence="9">Prenyltransferase that catalyzes the transfer of the geranylgeranyl moiety of geranylgeranyl diphosphate (GGPP) to the C3 hydroxyl of sn-glycerol-1-phosphate (G1P).</text>
</comment>
<evidence type="ECO:0000256" key="9">
    <source>
        <dbReference type="HAMAP-Rule" id="MF_00112"/>
    </source>
</evidence>
<dbReference type="GO" id="GO:0120536">
    <property type="term" value="F:heptaprenylglyceryl phosphate synthase activity"/>
    <property type="evidence" value="ECO:0007669"/>
    <property type="project" value="UniProtKB-ARBA"/>
</dbReference>
<dbReference type="PANTHER" id="PTHR40029:SF2">
    <property type="entry name" value="HEPTAPRENYLGLYCERYL PHOSPHATE SYNTHASE"/>
    <property type="match status" value="1"/>
</dbReference>
<reference evidence="10 11" key="1">
    <citation type="submission" date="2018-02" db="EMBL/GenBank/DDBJ databases">
        <title>Genomic Encyclopedia of Archaeal and Bacterial Type Strains, Phase II (KMG-II): from individual species to whole genera.</title>
        <authorList>
            <person name="Goeker M."/>
        </authorList>
    </citation>
    <scope>NUCLEOTIDE SEQUENCE [LARGE SCALE GENOMIC DNA]</scope>
    <source>
        <strain evidence="10 11">DSM 21165</strain>
    </source>
</reference>